<sequence length="272" mass="31308">MSLPSFKCKLFKPCKKLLNLFKFKLHKPVFIRALQSRHRRPKVRKTATHEGRIPKILSVLHSLRRKREMDDQLTEMKSFSDVENHHKAPFPSPITPAYIRLSGAARKNNIHEQDDDAEDACRSFENYLVEMIVEEGKMRDLVDVEELLYCWKNLRCPVFVDLVSRFYGELCRDLFSDRCENDDGTPKGLLRKCYQTYNSNNISSIHLFKGHAGQDSKQSLKGKFLTTATKVVTLEGKQVMVFLGGKNVNQKAVTAEKTSKIRNLLPFMEVGS</sequence>
<dbReference type="InterPro" id="IPR006458">
    <property type="entry name" value="Ovate_C"/>
</dbReference>
<name>A0AAW2XX02_9LAMI</name>
<protein>
    <submittedName>
        <fullName evidence="7">Transcription repressor OFP17</fullName>
    </submittedName>
</protein>
<dbReference type="PROSITE" id="PS51754">
    <property type="entry name" value="OVATE"/>
    <property type="match status" value="1"/>
</dbReference>
<keyword evidence="5" id="KW-0539">Nucleus</keyword>
<dbReference type="GO" id="GO:0005634">
    <property type="term" value="C:nucleus"/>
    <property type="evidence" value="ECO:0007669"/>
    <property type="project" value="UniProtKB-SubCell"/>
</dbReference>
<evidence type="ECO:0000256" key="2">
    <source>
        <dbReference type="ARBA" id="ARBA00022491"/>
    </source>
</evidence>
<dbReference type="GO" id="GO:0045892">
    <property type="term" value="P:negative regulation of DNA-templated transcription"/>
    <property type="evidence" value="ECO:0007669"/>
    <property type="project" value="InterPro"/>
</dbReference>
<evidence type="ECO:0000259" key="6">
    <source>
        <dbReference type="PROSITE" id="PS51754"/>
    </source>
</evidence>
<dbReference type="AlphaFoldDB" id="A0AAW2XX02"/>
<reference evidence="7" key="1">
    <citation type="submission" date="2020-06" db="EMBL/GenBank/DDBJ databases">
        <authorList>
            <person name="Li T."/>
            <person name="Hu X."/>
            <person name="Zhang T."/>
            <person name="Song X."/>
            <person name="Zhang H."/>
            <person name="Dai N."/>
            <person name="Sheng W."/>
            <person name="Hou X."/>
            <person name="Wei L."/>
        </authorList>
    </citation>
    <scope>NUCLEOTIDE SEQUENCE</scope>
    <source>
        <strain evidence="7">KEN1</strain>
        <tissue evidence="7">Leaf</tissue>
    </source>
</reference>
<proteinExistence type="predicted"/>
<gene>
    <name evidence="7" type="ORF">Slati_0494000</name>
</gene>
<reference evidence="7" key="2">
    <citation type="journal article" date="2024" name="Plant">
        <title>Genomic evolution and insights into agronomic trait innovations of Sesamum species.</title>
        <authorList>
            <person name="Miao H."/>
            <person name="Wang L."/>
            <person name="Qu L."/>
            <person name="Liu H."/>
            <person name="Sun Y."/>
            <person name="Le M."/>
            <person name="Wang Q."/>
            <person name="Wei S."/>
            <person name="Zheng Y."/>
            <person name="Lin W."/>
            <person name="Duan Y."/>
            <person name="Cao H."/>
            <person name="Xiong S."/>
            <person name="Wang X."/>
            <person name="Wei L."/>
            <person name="Li C."/>
            <person name="Ma Q."/>
            <person name="Ju M."/>
            <person name="Zhao R."/>
            <person name="Li G."/>
            <person name="Mu C."/>
            <person name="Tian Q."/>
            <person name="Mei H."/>
            <person name="Zhang T."/>
            <person name="Gao T."/>
            <person name="Zhang H."/>
        </authorList>
    </citation>
    <scope>NUCLEOTIDE SEQUENCE</scope>
    <source>
        <strain evidence="7">KEN1</strain>
    </source>
</reference>
<keyword evidence="3" id="KW-0805">Transcription regulation</keyword>
<evidence type="ECO:0000256" key="3">
    <source>
        <dbReference type="ARBA" id="ARBA00023015"/>
    </source>
</evidence>
<organism evidence="7">
    <name type="scientific">Sesamum latifolium</name>
    <dbReference type="NCBI Taxonomy" id="2727402"/>
    <lineage>
        <taxon>Eukaryota</taxon>
        <taxon>Viridiplantae</taxon>
        <taxon>Streptophyta</taxon>
        <taxon>Embryophyta</taxon>
        <taxon>Tracheophyta</taxon>
        <taxon>Spermatophyta</taxon>
        <taxon>Magnoliopsida</taxon>
        <taxon>eudicotyledons</taxon>
        <taxon>Gunneridae</taxon>
        <taxon>Pentapetalae</taxon>
        <taxon>asterids</taxon>
        <taxon>lamiids</taxon>
        <taxon>Lamiales</taxon>
        <taxon>Pedaliaceae</taxon>
        <taxon>Sesamum</taxon>
    </lineage>
</organism>
<keyword evidence="2" id="KW-0678">Repressor</keyword>
<keyword evidence="4" id="KW-0804">Transcription</keyword>
<evidence type="ECO:0000313" key="7">
    <source>
        <dbReference type="EMBL" id="KAL0458668.1"/>
    </source>
</evidence>
<comment type="subcellular location">
    <subcellularLocation>
        <location evidence="1">Nucleus</location>
    </subcellularLocation>
</comment>
<dbReference type="PANTHER" id="PTHR34042">
    <property type="entry name" value="TRANSCRIPTION REPRESSOR OFP17"/>
    <property type="match status" value="1"/>
</dbReference>
<evidence type="ECO:0000256" key="1">
    <source>
        <dbReference type="ARBA" id="ARBA00004123"/>
    </source>
</evidence>
<evidence type="ECO:0000256" key="4">
    <source>
        <dbReference type="ARBA" id="ARBA00023163"/>
    </source>
</evidence>
<dbReference type="PANTHER" id="PTHR34042:SF1">
    <property type="entry name" value="TRANSCRIPTION REPRESSOR OFP17"/>
    <property type="match status" value="1"/>
</dbReference>
<accession>A0AAW2XX02</accession>
<dbReference type="InterPro" id="IPR044686">
    <property type="entry name" value="OFP17"/>
</dbReference>
<dbReference type="EMBL" id="JACGWN010000002">
    <property type="protein sequence ID" value="KAL0458668.1"/>
    <property type="molecule type" value="Genomic_DNA"/>
</dbReference>
<comment type="caution">
    <text evidence="7">The sequence shown here is derived from an EMBL/GenBank/DDBJ whole genome shotgun (WGS) entry which is preliminary data.</text>
</comment>
<feature type="domain" description="OVATE" evidence="6">
    <location>
        <begin position="113"/>
        <end position="173"/>
    </location>
</feature>
<evidence type="ECO:0000256" key="5">
    <source>
        <dbReference type="ARBA" id="ARBA00023242"/>
    </source>
</evidence>